<dbReference type="PANTHER" id="PTHR30348">
    <property type="entry name" value="UNCHARACTERIZED PROTEIN YECE"/>
    <property type="match status" value="1"/>
</dbReference>
<name>J2ECN8_PSEFQ</name>
<dbReference type="SUPFAM" id="SSF117396">
    <property type="entry name" value="TM1631-like"/>
    <property type="match status" value="1"/>
</dbReference>
<dbReference type="PATRIC" id="fig|1038922.3.peg.4643"/>
<comment type="caution">
    <text evidence="1">The sequence shown here is derived from an EMBL/GenBank/DDBJ whole genome shotgun (WGS) entry which is preliminary data.</text>
</comment>
<dbReference type="Gene3D" id="3.20.20.410">
    <property type="entry name" value="Protein of unknown function UPF0759"/>
    <property type="match status" value="1"/>
</dbReference>
<dbReference type="Proteomes" id="UP000007289">
    <property type="component" value="Chromosome"/>
</dbReference>
<accession>J2ECN8</accession>
<dbReference type="InterPro" id="IPR036520">
    <property type="entry name" value="UPF0759_sf"/>
</dbReference>
<dbReference type="HOGENOM" id="CLU_046519_3_1_6"/>
<sequence length="239" mass="26813">MHLYLGCAGWSLPRDQWPAFPVEGTHLQRYSARLPAVEINSSFYRPHRPATYAKWADSVPPDFRFSVKVPKIITHERRLLDCEGLVDEFLGQCSLLGEKLGCLLIQLPPSLAFDDAVAGAFFRILRDRYQGHAVLEPRHPSWLAPQASALLHNLRIGRVGADPSPLPGGDQPAGWPGIRYYRLHGSPRIYYSPYEDNWLEPFAKRLKSDPDTPTWCIFDNTASGAATADALRLLALMHA</sequence>
<dbReference type="AlphaFoldDB" id="J2ECN8"/>
<organism evidence="1">
    <name type="scientific">Pseudomonas fluorescens (strain Q2-87)</name>
    <dbReference type="NCBI Taxonomy" id="1038922"/>
    <lineage>
        <taxon>Bacteria</taxon>
        <taxon>Pseudomonadati</taxon>
        <taxon>Pseudomonadota</taxon>
        <taxon>Gammaproteobacteria</taxon>
        <taxon>Pseudomonadales</taxon>
        <taxon>Pseudomonadaceae</taxon>
        <taxon>Pseudomonas</taxon>
    </lineage>
</organism>
<protein>
    <recommendedName>
        <fullName evidence="2">DUF72 domain-containing protein</fullName>
    </recommendedName>
</protein>
<dbReference type="PANTHER" id="PTHR30348:SF14">
    <property type="entry name" value="BLR8050 PROTEIN"/>
    <property type="match status" value="1"/>
</dbReference>
<dbReference type="InterPro" id="IPR002763">
    <property type="entry name" value="DUF72"/>
</dbReference>
<evidence type="ECO:0000313" key="1">
    <source>
        <dbReference type="EMBL" id="EJL01005.1"/>
    </source>
</evidence>
<dbReference type="EMBL" id="AGBM01000001">
    <property type="protein sequence ID" value="EJL01005.1"/>
    <property type="molecule type" value="Genomic_DNA"/>
</dbReference>
<gene>
    <name evidence="1" type="ORF">PflQ2_0884</name>
</gene>
<evidence type="ECO:0008006" key="2">
    <source>
        <dbReference type="Google" id="ProtNLM"/>
    </source>
</evidence>
<dbReference type="Pfam" id="PF01904">
    <property type="entry name" value="DUF72"/>
    <property type="match status" value="1"/>
</dbReference>
<dbReference type="RefSeq" id="WP_003178133.1">
    <property type="nucleotide sequence ID" value="NZ_CM001558.1"/>
</dbReference>
<reference evidence="1" key="1">
    <citation type="journal article" date="2012" name="PLoS Genet.">
        <title>Comparative Genomics of Plant-Associated Pseudomonas spp.: Insights into Diversity and Inheritance of Traits Involved in Multitrophic Interactions.</title>
        <authorList>
            <person name="Loper J.E."/>
            <person name="Hassan K.A."/>
            <person name="Mavrodi D.V."/>
            <person name="Davis E.W.II."/>
            <person name="Lim C.K."/>
            <person name="Shaffer B.T."/>
            <person name="Elbourne L.D."/>
            <person name="Stockwell V.O."/>
            <person name="Hartney S.L."/>
            <person name="Breakwell K."/>
            <person name="Henkels M.D."/>
            <person name="Tetu S.G."/>
            <person name="Rangel L.I."/>
            <person name="Kidarsa T.A."/>
            <person name="Wilson N.L."/>
            <person name="van de Mortel J.E."/>
            <person name="Song C."/>
            <person name="Blumhagen R."/>
            <person name="Radune D."/>
            <person name="Hostetler J.B."/>
            <person name="Brinkac L.M."/>
            <person name="Durkin A.S."/>
            <person name="Kluepfel D.A."/>
            <person name="Wechter W.P."/>
            <person name="Anderson A.J."/>
            <person name="Kim Y.C."/>
            <person name="Pierson L.S.III."/>
            <person name="Pierson E.A."/>
            <person name="Lindow S.E."/>
            <person name="Kobayashi D.Y."/>
            <person name="Raaijmakers J.M."/>
            <person name="Weller D.M."/>
            <person name="Thomashow L.S."/>
            <person name="Allen A.E."/>
            <person name="Paulsen I.T."/>
        </authorList>
    </citation>
    <scope>NUCLEOTIDE SEQUENCE [LARGE SCALE GENOMIC DNA]</scope>
    <source>
        <strain evidence="1">Q2-87</strain>
    </source>
</reference>
<proteinExistence type="predicted"/>
<dbReference type="eggNOG" id="COG1801">
    <property type="taxonomic scope" value="Bacteria"/>
</dbReference>